<feature type="region of interest" description="Disordered" evidence="8">
    <location>
        <begin position="134"/>
        <end position="155"/>
    </location>
</feature>
<comment type="subcellular location">
    <subcellularLocation>
        <location evidence="1">Membrane</location>
        <topology evidence="1">Multi-pass membrane protein</topology>
    </subcellularLocation>
</comment>
<dbReference type="GO" id="GO:0015232">
    <property type="term" value="F:heme transmembrane transporter activity"/>
    <property type="evidence" value="ECO:0007669"/>
    <property type="project" value="InterPro"/>
</dbReference>
<dbReference type="RefSeq" id="WP_081971844.1">
    <property type="nucleotide sequence ID" value="NZ_CP073767.1"/>
</dbReference>
<dbReference type="PANTHER" id="PTHR30071">
    <property type="entry name" value="HEME EXPORTER PROTEIN C"/>
    <property type="match status" value="1"/>
</dbReference>
<proteinExistence type="inferred from homology"/>
<dbReference type="InterPro" id="IPR003557">
    <property type="entry name" value="Cyt_c_biogenesis_CcmC"/>
</dbReference>
<organism evidence="11 12">
    <name type="scientific">Dactylosporangium aurantiacum</name>
    <dbReference type="NCBI Taxonomy" id="35754"/>
    <lineage>
        <taxon>Bacteria</taxon>
        <taxon>Bacillati</taxon>
        <taxon>Actinomycetota</taxon>
        <taxon>Actinomycetes</taxon>
        <taxon>Micromonosporales</taxon>
        <taxon>Micromonosporaceae</taxon>
        <taxon>Dactylosporangium</taxon>
    </lineage>
</organism>
<evidence type="ECO:0000256" key="4">
    <source>
        <dbReference type="ARBA" id="ARBA00022692"/>
    </source>
</evidence>
<evidence type="ECO:0000256" key="7">
    <source>
        <dbReference type="ARBA" id="ARBA00023136"/>
    </source>
</evidence>
<dbReference type="Pfam" id="PF01578">
    <property type="entry name" value="Cytochrom_C_asm"/>
    <property type="match status" value="1"/>
</dbReference>
<sequence>MSISDTHPTTSGQVKHHARVRHTTWWAWDPRIVSTVLMALIYLGQLGLRASSPDPERGARRAGVAGVLGFAIVPVVHFSVVWWRSLHQPATLLAPDPSPPIDVFMLVALLLCTAATMTTAAWLLLRRLGTLRPPAPPAPRPAGTERRRTPAGAGR</sequence>
<accession>A0A9Q9ITG0</accession>
<evidence type="ECO:0000313" key="11">
    <source>
        <dbReference type="EMBL" id="UWZ58648.1"/>
    </source>
</evidence>
<comment type="similarity">
    <text evidence="2">Belongs to the CcmC/CycZ/HelC family.</text>
</comment>
<dbReference type="EMBL" id="CP073767">
    <property type="protein sequence ID" value="UWZ58648.1"/>
    <property type="molecule type" value="Genomic_DNA"/>
</dbReference>
<evidence type="ECO:0000256" key="3">
    <source>
        <dbReference type="ARBA" id="ARBA00016463"/>
    </source>
</evidence>
<evidence type="ECO:0000256" key="9">
    <source>
        <dbReference type="SAM" id="Phobius"/>
    </source>
</evidence>
<name>A0A9Q9ITG0_9ACTN</name>
<feature type="transmembrane region" description="Helical" evidence="9">
    <location>
        <begin position="32"/>
        <end position="50"/>
    </location>
</feature>
<dbReference type="GO" id="GO:0017004">
    <property type="term" value="P:cytochrome complex assembly"/>
    <property type="evidence" value="ECO:0007669"/>
    <property type="project" value="UniProtKB-KW"/>
</dbReference>
<keyword evidence="7 9" id="KW-0472">Membrane</keyword>
<evidence type="ECO:0000256" key="6">
    <source>
        <dbReference type="ARBA" id="ARBA00022989"/>
    </source>
</evidence>
<protein>
    <recommendedName>
        <fullName evidence="3">Heme exporter protein C</fullName>
    </recommendedName>
</protein>
<gene>
    <name evidence="11" type="primary">ccsA</name>
    <name evidence="11" type="ORF">Daura_22245</name>
</gene>
<evidence type="ECO:0000256" key="2">
    <source>
        <dbReference type="ARBA" id="ARBA00005840"/>
    </source>
</evidence>
<keyword evidence="12" id="KW-1185">Reference proteome</keyword>
<dbReference type="InterPro" id="IPR045062">
    <property type="entry name" value="Cyt_c_biogenesis_CcsA/CcmC"/>
</dbReference>
<keyword evidence="5" id="KW-0201">Cytochrome c-type biogenesis</keyword>
<feature type="domain" description="Cytochrome c assembly protein" evidence="10">
    <location>
        <begin position="22"/>
        <end position="87"/>
    </location>
</feature>
<dbReference type="KEGG" id="daur:Daura_22245"/>
<dbReference type="PRINTS" id="PR01386">
    <property type="entry name" value="CCMCBIOGNSIS"/>
</dbReference>
<dbReference type="InterPro" id="IPR002541">
    <property type="entry name" value="Cyt_c_assembly"/>
</dbReference>
<reference evidence="11" key="1">
    <citation type="submission" date="2021-04" db="EMBL/GenBank/DDBJ databases">
        <title>Dactylosporangium aurantiacum NRRL B-8018 full assembly.</title>
        <authorList>
            <person name="Hartkoorn R.C."/>
            <person name="Beaudoing E."/>
            <person name="Hot D."/>
        </authorList>
    </citation>
    <scope>NUCLEOTIDE SEQUENCE</scope>
    <source>
        <strain evidence="11">NRRL B-8018</strain>
    </source>
</reference>
<evidence type="ECO:0000256" key="1">
    <source>
        <dbReference type="ARBA" id="ARBA00004141"/>
    </source>
</evidence>
<evidence type="ECO:0000256" key="8">
    <source>
        <dbReference type="SAM" id="MobiDB-lite"/>
    </source>
</evidence>
<keyword evidence="6 9" id="KW-1133">Transmembrane helix</keyword>
<dbReference type="PANTHER" id="PTHR30071:SF1">
    <property type="entry name" value="CYTOCHROME B_B6 PROTEIN-RELATED"/>
    <property type="match status" value="1"/>
</dbReference>
<feature type="transmembrane region" description="Helical" evidence="9">
    <location>
        <begin position="103"/>
        <end position="125"/>
    </location>
</feature>
<evidence type="ECO:0000259" key="10">
    <source>
        <dbReference type="Pfam" id="PF01578"/>
    </source>
</evidence>
<evidence type="ECO:0000256" key="5">
    <source>
        <dbReference type="ARBA" id="ARBA00022748"/>
    </source>
</evidence>
<dbReference type="AlphaFoldDB" id="A0A9Q9ITG0"/>
<dbReference type="GO" id="GO:0020037">
    <property type="term" value="F:heme binding"/>
    <property type="evidence" value="ECO:0007669"/>
    <property type="project" value="InterPro"/>
</dbReference>
<feature type="transmembrane region" description="Helical" evidence="9">
    <location>
        <begin position="62"/>
        <end position="83"/>
    </location>
</feature>
<dbReference type="GO" id="GO:0005886">
    <property type="term" value="C:plasma membrane"/>
    <property type="evidence" value="ECO:0007669"/>
    <property type="project" value="TreeGrafter"/>
</dbReference>
<dbReference type="Proteomes" id="UP001058003">
    <property type="component" value="Chromosome"/>
</dbReference>
<evidence type="ECO:0000313" key="12">
    <source>
        <dbReference type="Proteomes" id="UP001058003"/>
    </source>
</evidence>
<keyword evidence="4 9" id="KW-0812">Transmembrane</keyword>